<dbReference type="AlphaFoldDB" id="A0A955RWV7"/>
<comment type="caution">
    <text evidence="1">The sequence shown here is derived from an EMBL/GenBank/DDBJ whole genome shotgun (WGS) entry which is preliminary data.</text>
</comment>
<organism evidence="1 2">
    <name type="scientific">candidate division WWE3 bacterium</name>
    <dbReference type="NCBI Taxonomy" id="2053526"/>
    <lineage>
        <taxon>Bacteria</taxon>
        <taxon>Katanobacteria</taxon>
    </lineage>
</organism>
<dbReference type="EMBL" id="JAGQKY010000089">
    <property type="protein sequence ID" value="MCA9397646.1"/>
    <property type="molecule type" value="Genomic_DNA"/>
</dbReference>
<dbReference type="Pfam" id="PF08538">
    <property type="entry name" value="DUF1749"/>
    <property type="match status" value="1"/>
</dbReference>
<accession>A0A955RWV7</accession>
<name>A0A955RWV7_UNCKA</name>
<reference evidence="1" key="1">
    <citation type="submission" date="2020-04" db="EMBL/GenBank/DDBJ databases">
        <authorList>
            <person name="Zhang T."/>
        </authorList>
    </citation>
    <scope>NUCLEOTIDE SEQUENCE</scope>
    <source>
        <strain evidence="1">HKST-UBA02</strain>
    </source>
</reference>
<evidence type="ECO:0000313" key="2">
    <source>
        <dbReference type="Proteomes" id="UP000699691"/>
    </source>
</evidence>
<protein>
    <submittedName>
        <fullName evidence="1">Alpha/beta fold hydrolase</fullName>
    </submittedName>
</protein>
<gene>
    <name evidence="1" type="ORF">KC573_02355</name>
</gene>
<sequence>MGIPFEVVQLKTDDKLFIHALYANPERSKGCFVFIHGLVSDVFSSLGRDLADSLYAAGYSTLLLNTRGAGLVRSFDREDKRKASGTRYETIGTAYEVFTESEYDIQAAVDFLKKQKEKNIYLLGHSTGCQKSIHYLSQWGKQKYVKAAILLGPLSDHAVIKRDLGNDYDLTLAYVKKMVKDGSRNELVPKHLFDEFMISSQRLLSLIDPKSKEEVFTYASGRKPKALQSIKTPLLVVLAGEDEYNERPVLALVEWFEEQIAAKKSRVEWVDGADHSFTSKREGLSDLINKWVEQL</sequence>
<reference evidence="1" key="2">
    <citation type="journal article" date="2021" name="Microbiome">
        <title>Successional dynamics and alternative stable states in a saline activated sludge microbial community over 9 years.</title>
        <authorList>
            <person name="Wang Y."/>
            <person name="Ye J."/>
            <person name="Ju F."/>
            <person name="Liu L."/>
            <person name="Boyd J.A."/>
            <person name="Deng Y."/>
            <person name="Parks D.H."/>
            <person name="Jiang X."/>
            <person name="Yin X."/>
            <person name="Woodcroft B.J."/>
            <person name="Tyson G.W."/>
            <person name="Hugenholtz P."/>
            <person name="Polz M.F."/>
            <person name="Zhang T."/>
        </authorList>
    </citation>
    <scope>NUCLEOTIDE SEQUENCE</scope>
    <source>
        <strain evidence="1">HKST-UBA02</strain>
    </source>
</reference>
<proteinExistence type="predicted"/>
<dbReference type="SUPFAM" id="SSF53474">
    <property type="entry name" value="alpha/beta-Hydrolases"/>
    <property type="match status" value="1"/>
</dbReference>
<dbReference type="InterPro" id="IPR029058">
    <property type="entry name" value="AB_hydrolase_fold"/>
</dbReference>
<dbReference type="InterPro" id="IPR013744">
    <property type="entry name" value="SidJ"/>
</dbReference>
<dbReference type="PANTHER" id="PTHR31591:SF1">
    <property type="entry name" value="UPF0613 PROTEIN PB24D3.06C"/>
    <property type="match status" value="1"/>
</dbReference>
<dbReference type="GO" id="GO:0016787">
    <property type="term" value="F:hydrolase activity"/>
    <property type="evidence" value="ECO:0007669"/>
    <property type="project" value="UniProtKB-KW"/>
</dbReference>
<dbReference type="Gene3D" id="3.40.50.1820">
    <property type="entry name" value="alpha/beta hydrolase"/>
    <property type="match status" value="1"/>
</dbReference>
<keyword evidence="1" id="KW-0378">Hydrolase</keyword>
<evidence type="ECO:0000313" key="1">
    <source>
        <dbReference type="EMBL" id="MCA9397646.1"/>
    </source>
</evidence>
<dbReference type="PANTHER" id="PTHR31591">
    <property type="entry name" value="UPF0613 PROTEIN PB24D3.06C"/>
    <property type="match status" value="1"/>
</dbReference>
<dbReference type="Proteomes" id="UP000699691">
    <property type="component" value="Unassembled WGS sequence"/>
</dbReference>